<name>A0ABQ4YJ52_9ASTR</name>
<dbReference type="PANTHER" id="PTHR46890">
    <property type="entry name" value="NON-LTR RETROLELEMENT REVERSE TRANSCRIPTASE-LIKE PROTEIN-RELATED"/>
    <property type="match status" value="1"/>
</dbReference>
<accession>A0ABQ4YJ52</accession>
<dbReference type="Proteomes" id="UP001151760">
    <property type="component" value="Unassembled WGS sequence"/>
</dbReference>
<dbReference type="PANTHER" id="PTHR46890:SF50">
    <property type="entry name" value="RNA-DIRECTED DNA POLYMERASE, EUKARYOTA, REVERSE TRANSCRIPTASE ZINC-BINDING DOMAIN PROTEIN-RELATED"/>
    <property type="match status" value="1"/>
</dbReference>
<dbReference type="GO" id="GO:0003964">
    <property type="term" value="F:RNA-directed DNA polymerase activity"/>
    <property type="evidence" value="ECO:0007669"/>
    <property type="project" value="UniProtKB-KW"/>
</dbReference>
<dbReference type="InterPro" id="IPR052343">
    <property type="entry name" value="Retrotransposon-Effector_Assoc"/>
</dbReference>
<keyword evidence="1" id="KW-0808">Transferase</keyword>
<reference evidence="1" key="2">
    <citation type="submission" date="2022-01" db="EMBL/GenBank/DDBJ databases">
        <authorList>
            <person name="Yamashiro T."/>
            <person name="Shiraishi A."/>
            <person name="Satake H."/>
            <person name="Nakayama K."/>
        </authorList>
    </citation>
    <scope>NUCLEOTIDE SEQUENCE</scope>
</reference>
<sequence length="476" mass="55609">MGDFNEVRSQDERFGSTFNVQGAANFNYVHLFRRIGGSSFGRMFMKKLKHLKQNVRSWVKVKKHSNKAQKLFLKGTLSYIDSVLDKRDVNSDVLNTRMDVLNRYKTWTIEGAWIDSPDMVKNKFLSHFKDRFNRPGSSRFHLHMKFPNILTLKQLVDMERNATKDEINKAMWDCGLDKSLRPDGFTFGFYKRYWSIIESDLMDAVSYFFQYGLFPSGENSSFIALIPKMQYARMVKDFRPISLIGSLYKIITKILTNRLVTVLGDIVNEVQSAFIENRQILDDLFILNELIQWCKSKKKQTMIFKVWRFRNDNRSLWARVIQAVHGEDGSLSNSPKSYRASIWLDIVRDLTHIKKQGIDLLGLIKKKVGNGEDTLFWEDVWKDNVAFKLLYPRVYELESFKKITVAAKLAHDNLGYSLRRYSRGGAEFEQFLELSTNMVDFQLPVMQDRWVWSLEGSGVFSVGSVRRHIDDHMLPN</sequence>
<evidence type="ECO:0000313" key="1">
    <source>
        <dbReference type="EMBL" id="GJS77471.1"/>
    </source>
</evidence>
<comment type="caution">
    <text evidence="1">The sequence shown here is derived from an EMBL/GenBank/DDBJ whole genome shotgun (WGS) entry which is preliminary data.</text>
</comment>
<evidence type="ECO:0000313" key="2">
    <source>
        <dbReference type="Proteomes" id="UP001151760"/>
    </source>
</evidence>
<keyword evidence="1" id="KW-0695">RNA-directed DNA polymerase</keyword>
<reference evidence="1" key="1">
    <citation type="journal article" date="2022" name="Int. J. Mol. Sci.">
        <title>Draft Genome of Tanacetum Coccineum: Genomic Comparison of Closely Related Tanacetum-Family Plants.</title>
        <authorList>
            <person name="Yamashiro T."/>
            <person name="Shiraishi A."/>
            <person name="Nakayama K."/>
            <person name="Satake H."/>
        </authorList>
    </citation>
    <scope>NUCLEOTIDE SEQUENCE</scope>
</reference>
<keyword evidence="1" id="KW-0548">Nucleotidyltransferase</keyword>
<dbReference type="EMBL" id="BQNB010010450">
    <property type="protein sequence ID" value="GJS77471.1"/>
    <property type="molecule type" value="Genomic_DNA"/>
</dbReference>
<protein>
    <submittedName>
        <fullName evidence="1">RNA-directed DNA polymerase, eukaryota, reverse transcriptase zinc-binding domain protein</fullName>
    </submittedName>
</protein>
<gene>
    <name evidence="1" type="ORF">Tco_0727352</name>
</gene>
<keyword evidence="2" id="KW-1185">Reference proteome</keyword>
<proteinExistence type="predicted"/>
<organism evidence="1 2">
    <name type="scientific">Tanacetum coccineum</name>
    <dbReference type="NCBI Taxonomy" id="301880"/>
    <lineage>
        <taxon>Eukaryota</taxon>
        <taxon>Viridiplantae</taxon>
        <taxon>Streptophyta</taxon>
        <taxon>Embryophyta</taxon>
        <taxon>Tracheophyta</taxon>
        <taxon>Spermatophyta</taxon>
        <taxon>Magnoliopsida</taxon>
        <taxon>eudicotyledons</taxon>
        <taxon>Gunneridae</taxon>
        <taxon>Pentapetalae</taxon>
        <taxon>asterids</taxon>
        <taxon>campanulids</taxon>
        <taxon>Asterales</taxon>
        <taxon>Asteraceae</taxon>
        <taxon>Asteroideae</taxon>
        <taxon>Anthemideae</taxon>
        <taxon>Anthemidinae</taxon>
        <taxon>Tanacetum</taxon>
    </lineage>
</organism>